<accession>A0ABQ6CN24</accession>
<dbReference type="Proteomes" id="UP001156882">
    <property type="component" value="Unassembled WGS sequence"/>
</dbReference>
<feature type="compositionally biased region" description="Polar residues" evidence="1">
    <location>
        <begin position="7"/>
        <end position="18"/>
    </location>
</feature>
<evidence type="ECO:0000313" key="3">
    <source>
        <dbReference type="Proteomes" id="UP001156882"/>
    </source>
</evidence>
<keyword evidence="3" id="KW-1185">Reference proteome</keyword>
<proteinExistence type="predicted"/>
<evidence type="ECO:0000313" key="2">
    <source>
        <dbReference type="EMBL" id="GLS21534.1"/>
    </source>
</evidence>
<evidence type="ECO:0000256" key="1">
    <source>
        <dbReference type="SAM" id="MobiDB-lite"/>
    </source>
</evidence>
<organism evidence="2 3">
    <name type="scientific">Labrys miyagiensis</name>
    <dbReference type="NCBI Taxonomy" id="346912"/>
    <lineage>
        <taxon>Bacteria</taxon>
        <taxon>Pseudomonadati</taxon>
        <taxon>Pseudomonadota</taxon>
        <taxon>Alphaproteobacteria</taxon>
        <taxon>Hyphomicrobiales</taxon>
        <taxon>Xanthobacteraceae</taxon>
        <taxon>Labrys</taxon>
    </lineage>
</organism>
<sequence>MPLAIAPTQSLHPLTPNQGREAFGRNAAEDQWFRVPCGTRHETLADRVTTATKRERPTMIPLIVGELIVQLEMLDALAEWDDTETDLQAEIHDLSDGALHPGVFSQLEDETTHLLDLGRRVH</sequence>
<dbReference type="EMBL" id="BSPC01000051">
    <property type="protein sequence ID" value="GLS21534.1"/>
    <property type="molecule type" value="Genomic_DNA"/>
</dbReference>
<name>A0ABQ6CN24_9HYPH</name>
<feature type="region of interest" description="Disordered" evidence="1">
    <location>
        <begin position="1"/>
        <end position="21"/>
    </location>
</feature>
<reference evidence="3" key="1">
    <citation type="journal article" date="2019" name="Int. J. Syst. Evol. Microbiol.">
        <title>The Global Catalogue of Microorganisms (GCM) 10K type strain sequencing project: providing services to taxonomists for standard genome sequencing and annotation.</title>
        <authorList>
            <consortium name="The Broad Institute Genomics Platform"/>
            <consortium name="The Broad Institute Genome Sequencing Center for Infectious Disease"/>
            <person name="Wu L."/>
            <person name="Ma J."/>
        </authorList>
    </citation>
    <scope>NUCLEOTIDE SEQUENCE [LARGE SCALE GENOMIC DNA]</scope>
    <source>
        <strain evidence="3">NBRC 101365</strain>
    </source>
</reference>
<protein>
    <submittedName>
        <fullName evidence="2">Uncharacterized protein</fullName>
    </submittedName>
</protein>
<comment type="caution">
    <text evidence="2">The sequence shown here is derived from an EMBL/GenBank/DDBJ whole genome shotgun (WGS) entry which is preliminary data.</text>
</comment>
<gene>
    <name evidence="2" type="ORF">GCM10007874_45510</name>
</gene>